<accession>A0A0H3AB74</accession>
<protein>
    <submittedName>
        <fullName evidence="1">Uncharacterized protein</fullName>
    </submittedName>
</protein>
<proteinExistence type="predicted"/>
<dbReference type="EMBL" id="CP000527">
    <property type="protein sequence ID" value="ABM29665.1"/>
    <property type="molecule type" value="Genomic_DNA"/>
</dbReference>
<name>A0A0H3AB74_NITV4</name>
<reference evidence="2" key="1">
    <citation type="journal article" date="2009" name="Environ. Microbiol.">
        <title>Contribution of mobile genetic elements to Desulfovibrio vulgaris genome plasticity.</title>
        <authorList>
            <person name="Walker C.B."/>
            <person name="Stolyar S."/>
            <person name="Chivian D."/>
            <person name="Pinel N."/>
            <person name="Gabster J.A."/>
            <person name="Dehal P.S."/>
            <person name="He Z."/>
            <person name="Yang Z.K."/>
            <person name="Yen H.C."/>
            <person name="Zhou J."/>
            <person name="Wall J.D."/>
            <person name="Hazen T.C."/>
            <person name="Arkin A.P."/>
            <person name="Stahl D.A."/>
        </authorList>
    </citation>
    <scope>NUCLEOTIDE SEQUENCE [LARGE SCALE GENOMIC DNA]</scope>
    <source>
        <strain evidence="2">DP4</strain>
    </source>
</reference>
<dbReference type="Proteomes" id="UP000009173">
    <property type="component" value="Chromosome"/>
</dbReference>
<gene>
    <name evidence="1" type="ordered locus">Dvul_2653</name>
</gene>
<dbReference type="HOGENOM" id="CLU_2787142_0_0_7"/>
<organism evidence="1 2">
    <name type="scientific">Nitratidesulfovibrio vulgaris (strain DP4)</name>
    <name type="common">Desulfovibrio vulgaris</name>
    <dbReference type="NCBI Taxonomy" id="391774"/>
    <lineage>
        <taxon>Bacteria</taxon>
        <taxon>Pseudomonadati</taxon>
        <taxon>Thermodesulfobacteriota</taxon>
        <taxon>Desulfovibrionia</taxon>
        <taxon>Desulfovibrionales</taxon>
        <taxon>Desulfovibrionaceae</taxon>
        <taxon>Nitratidesulfovibrio</taxon>
    </lineage>
</organism>
<dbReference type="AlphaFoldDB" id="A0A0H3AB74"/>
<dbReference type="KEGG" id="dvl:Dvul_2653"/>
<sequence>MRRCLKRGRKPGAPASGMAVVTGLRPGLRVAVPTHCGGFIAGDTSQRASAPAGVASRIALLLQAGWTA</sequence>
<evidence type="ECO:0000313" key="2">
    <source>
        <dbReference type="Proteomes" id="UP000009173"/>
    </source>
</evidence>
<evidence type="ECO:0000313" key="1">
    <source>
        <dbReference type="EMBL" id="ABM29665.1"/>
    </source>
</evidence>